<gene>
    <name evidence="3" type="ORF">DJ69_13640</name>
</gene>
<feature type="transmembrane region" description="Helical" evidence="2">
    <location>
        <begin position="78"/>
        <end position="106"/>
    </location>
</feature>
<keyword evidence="2" id="KW-0472">Membrane</keyword>
<organism evidence="3 4">
    <name type="scientific">Halorubrum persicum</name>
    <dbReference type="NCBI Taxonomy" id="1383844"/>
    <lineage>
        <taxon>Archaea</taxon>
        <taxon>Methanobacteriati</taxon>
        <taxon>Methanobacteriota</taxon>
        <taxon>Stenosarchaea group</taxon>
        <taxon>Halobacteria</taxon>
        <taxon>Halobacteriales</taxon>
        <taxon>Haloferacaceae</taxon>
        <taxon>Halorubrum</taxon>
    </lineage>
</organism>
<name>A0A2G1WGI7_9EURY</name>
<accession>A0A2G1WGI7</accession>
<proteinExistence type="predicted"/>
<comment type="caution">
    <text evidence="3">The sequence shown here is derived from an EMBL/GenBank/DDBJ whole genome shotgun (WGS) entry which is preliminary data.</text>
</comment>
<evidence type="ECO:0000256" key="2">
    <source>
        <dbReference type="SAM" id="Phobius"/>
    </source>
</evidence>
<keyword evidence="2" id="KW-0812">Transmembrane</keyword>
<evidence type="ECO:0000313" key="4">
    <source>
        <dbReference type="Proteomes" id="UP000222824"/>
    </source>
</evidence>
<feature type="transmembrane region" description="Helical" evidence="2">
    <location>
        <begin position="126"/>
        <end position="144"/>
    </location>
</feature>
<evidence type="ECO:0000256" key="1">
    <source>
        <dbReference type="SAM" id="MobiDB-lite"/>
    </source>
</evidence>
<dbReference type="AlphaFoldDB" id="A0A2G1WGI7"/>
<protein>
    <submittedName>
        <fullName evidence="3">Zinc ribbon domain-containing protein</fullName>
    </submittedName>
</protein>
<evidence type="ECO:0000313" key="3">
    <source>
        <dbReference type="EMBL" id="PHQ38065.1"/>
    </source>
</evidence>
<reference evidence="3 4" key="1">
    <citation type="journal article" date="2014" name="Front. Microbiol.">
        <title>Population and genomic analysis of the genus Halorubrum.</title>
        <authorList>
            <person name="Fullmer M.S."/>
            <person name="Soucy S.M."/>
            <person name="Swithers K.S."/>
            <person name="Makkay A.M."/>
            <person name="Wheeler R."/>
            <person name="Ventosa A."/>
            <person name="Gogarten J.P."/>
            <person name="Papke R.T."/>
        </authorList>
    </citation>
    <scope>NUCLEOTIDE SEQUENCE [LARGE SCALE GENOMIC DNA]</scope>
    <source>
        <strain evidence="3 4">C49</strain>
    </source>
</reference>
<sequence>MKTCPRCDSSIEQEARYCVECGAPQTEAAAEEFDKRVQQQAQKVAAESGNAGGGAGPEHTLTDQLSDREQLWRRTCYVFGYGTIVGAFTLVPQVASFFLILGGIAILPPIRRLTAKPLGSPLKREVMLGLYVVLVLLGVALFVLV</sequence>
<keyword evidence="4" id="KW-1185">Reference proteome</keyword>
<dbReference type="Proteomes" id="UP000222824">
    <property type="component" value="Unassembled WGS sequence"/>
</dbReference>
<feature type="region of interest" description="Disordered" evidence="1">
    <location>
        <begin position="41"/>
        <end position="65"/>
    </location>
</feature>
<keyword evidence="2" id="KW-1133">Transmembrane helix</keyword>
<dbReference type="RefSeq" id="WP_099256134.1">
    <property type="nucleotide sequence ID" value="NZ_NHOA01000124.1"/>
</dbReference>
<dbReference type="EMBL" id="NHOA01000124">
    <property type="protein sequence ID" value="PHQ38065.1"/>
    <property type="molecule type" value="Genomic_DNA"/>
</dbReference>